<accession>A0A3E1Y481</accession>
<protein>
    <submittedName>
        <fullName evidence="1">Molecular chaperone</fullName>
    </submittedName>
</protein>
<dbReference type="InterPro" id="IPR013783">
    <property type="entry name" value="Ig-like_fold"/>
</dbReference>
<dbReference type="Proteomes" id="UP000260644">
    <property type="component" value="Unassembled WGS sequence"/>
</dbReference>
<evidence type="ECO:0000313" key="2">
    <source>
        <dbReference type="Proteomes" id="UP000260644"/>
    </source>
</evidence>
<dbReference type="EMBL" id="QPMM01000013">
    <property type="protein sequence ID" value="RFS19488.1"/>
    <property type="molecule type" value="Genomic_DNA"/>
</dbReference>
<dbReference type="InterPro" id="IPR008962">
    <property type="entry name" value="PapD-like_sf"/>
</dbReference>
<proteinExistence type="predicted"/>
<dbReference type="SUPFAM" id="SSF49354">
    <property type="entry name" value="PapD-like"/>
    <property type="match status" value="1"/>
</dbReference>
<organism evidence="1 2">
    <name type="scientific">Chitinophaga silvatica</name>
    <dbReference type="NCBI Taxonomy" id="2282649"/>
    <lineage>
        <taxon>Bacteria</taxon>
        <taxon>Pseudomonadati</taxon>
        <taxon>Bacteroidota</taxon>
        <taxon>Chitinophagia</taxon>
        <taxon>Chitinophagales</taxon>
        <taxon>Chitinophagaceae</taxon>
        <taxon>Chitinophaga</taxon>
    </lineage>
</organism>
<dbReference type="AlphaFoldDB" id="A0A3E1Y481"/>
<dbReference type="Gene3D" id="2.60.40.10">
    <property type="entry name" value="Immunoglobulins"/>
    <property type="match status" value="1"/>
</dbReference>
<gene>
    <name evidence="1" type="ORF">DVR12_22910</name>
</gene>
<sequence length="286" mass="31851">MTLFNRPIISTYLLLSTCLTLLATLFFEDGSAQGNLLVTPVRVIFDGQKRSEDLNIANLGKDSARYVISLIEIRMKRDGTFEEINEPDSGQAFASKYLRFFPHSVVLAPNEAQIIKLQVTNTADLKPGEFRSHLYFRAVPDENYPLTTKNENDSTGIQVKLVPIFGISIPVIIRSGETRGSVRLSDITVKADEKQGPFVSMLFNRFGNASVYGDIEVSYISPQGRTTQVALANGVAVYTPNLQRLIRIPLTNKNDINYHVGKLKITYTAKTSKESEQLAFAEVPLK</sequence>
<reference evidence="1 2" key="1">
    <citation type="submission" date="2018-07" db="EMBL/GenBank/DDBJ databases">
        <title>Chitinophaga K2CV101002-2 sp. nov., isolated from a monsoon evergreen broad-leaved forest soil.</title>
        <authorList>
            <person name="Lv Y."/>
        </authorList>
    </citation>
    <scope>NUCLEOTIDE SEQUENCE [LARGE SCALE GENOMIC DNA]</scope>
    <source>
        <strain evidence="1 2">GDMCC 1.1288</strain>
    </source>
</reference>
<name>A0A3E1Y481_9BACT</name>
<keyword evidence="2" id="KW-1185">Reference proteome</keyword>
<evidence type="ECO:0000313" key="1">
    <source>
        <dbReference type="EMBL" id="RFS19488.1"/>
    </source>
</evidence>
<comment type="caution">
    <text evidence="1">The sequence shown here is derived from an EMBL/GenBank/DDBJ whole genome shotgun (WGS) entry which is preliminary data.</text>
</comment>